<dbReference type="PANTHER" id="PTHR24363:SF0">
    <property type="entry name" value="SERINE_THREONINE KINASE LIKE DOMAIN CONTAINING 1"/>
    <property type="match status" value="1"/>
</dbReference>
<evidence type="ECO:0000256" key="4">
    <source>
        <dbReference type="ARBA" id="ARBA00022741"/>
    </source>
</evidence>
<keyword evidence="5 10" id="KW-0418">Kinase</keyword>
<dbReference type="SUPFAM" id="SSF56112">
    <property type="entry name" value="Protein kinase-like (PK-like)"/>
    <property type="match status" value="1"/>
</dbReference>
<keyword evidence="2 10" id="KW-0723">Serine/threonine-protein kinase</keyword>
<accession>A0ABV0KR08</accession>
<comment type="caution">
    <text evidence="10">The sequence shown here is derived from an EMBL/GenBank/DDBJ whole genome shotgun (WGS) entry which is preliminary data.</text>
</comment>
<keyword evidence="4" id="KW-0547">Nucleotide-binding</keyword>
<evidence type="ECO:0000256" key="1">
    <source>
        <dbReference type="ARBA" id="ARBA00012513"/>
    </source>
</evidence>
<dbReference type="Pfam" id="PF00069">
    <property type="entry name" value="Pkinase"/>
    <property type="match status" value="1"/>
</dbReference>
<dbReference type="EMBL" id="JAMPLM010000041">
    <property type="protein sequence ID" value="MEP1061672.1"/>
    <property type="molecule type" value="Genomic_DNA"/>
</dbReference>
<evidence type="ECO:0000313" key="11">
    <source>
        <dbReference type="Proteomes" id="UP001476950"/>
    </source>
</evidence>
<sequence>MSRTFLAWDDQKNTHCVIKQFTPQAWKTSNLKEISARFQQEVERLEQLGKHPQIPSLIDSFSQGGCPYLVQEFIEGLTLEGELSQGEKFTEAKVWQLLTDFLPVLDYVHNQDVLHRDIKPENLIRRKSDDKIVLVDFGAAKIITPSRRRGTVIGSPGYAAPEQTFGNATKASDIYSLGLTCLHLMTGMEPLDLFSQDGHLVWRDFLVDNPVSNTLGEVLEKMTQPFLQLRYSSTSDLLGILKEQRQTSSKSGVRHTLDSLTVKQKNFLYKQVFPDAIPFLPGKPPAPSQIVEEVYQFLEAAVSDKRKSVPVIEKIILEHWLGEIGSILETVCKCM</sequence>
<keyword evidence="3" id="KW-0808">Transferase</keyword>
<dbReference type="Proteomes" id="UP001476950">
    <property type="component" value="Unassembled WGS sequence"/>
</dbReference>
<evidence type="ECO:0000256" key="3">
    <source>
        <dbReference type="ARBA" id="ARBA00022679"/>
    </source>
</evidence>
<evidence type="ECO:0000256" key="7">
    <source>
        <dbReference type="ARBA" id="ARBA00047899"/>
    </source>
</evidence>
<dbReference type="CDD" id="cd14014">
    <property type="entry name" value="STKc_PknB_like"/>
    <property type="match status" value="1"/>
</dbReference>
<dbReference type="EC" id="2.7.11.1" evidence="1"/>
<evidence type="ECO:0000256" key="5">
    <source>
        <dbReference type="ARBA" id="ARBA00022777"/>
    </source>
</evidence>
<name>A0ABV0KR08_9CYAN</name>
<evidence type="ECO:0000259" key="9">
    <source>
        <dbReference type="PROSITE" id="PS50011"/>
    </source>
</evidence>
<gene>
    <name evidence="10" type="ORF">NDI38_25055</name>
</gene>
<dbReference type="InterPro" id="IPR000719">
    <property type="entry name" value="Prot_kinase_dom"/>
</dbReference>
<reference evidence="10 11" key="1">
    <citation type="submission" date="2022-04" db="EMBL/GenBank/DDBJ databases">
        <title>Positive selection, recombination, and allopatry shape intraspecific diversity of widespread and dominant cyanobacteria.</title>
        <authorList>
            <person name="Wei J."/>
            <person name="Shu W."/>
            <person name="Hu C."/>
        </authorList>
    </citation>
    <scope>NUCLEOTIDE SEQUENCE [LARGE SCALE GENOMIC DNA]</scope>
    <source>
        <strain evidence="10 11">AS-A4</strain>
    </source>
</reference>
<dbReference type="PANTHER" id="PTHR24363">
    <property type="entry name" value="SERINE/THREONINE PROTEIN KINASE"/>
    <property type="match status" value="1"/>
</dbReference>
<evidence type="ECO:0000256" key="6">
    <source>
        <dbReference type="ARBA" id="ARBA00022840"/>
    </source>
</evidence>
<evidence type="ECO:0000313" key="10">
    <source>
        <dbReference type="EMBL" id="MEP1061672.1"/>
    </source>
</evidence>
<feature type="domain" description="Protein kinase" evidence="9">
    <location>
        <begin position="1"/>
        <end position="321"/>
    </location>
</feature>
<comment type="catalytic activity">
    <reaction evidence="7">
        <text>L-threonyl-[protein] + ATP = O-phospho-L-threonyl-[protein] + ADP + H(+)</text>
        <dbReference type="Rhea" id="RHEA:46608"/>
        <dbReference type="Rhea" id="RHEA-COMP:11060"/>
        <dbReference type="Rhea" id="RHEA-COMP:11605"/>
        <dbReference type="ChEBI" id="CHEBI:15378"/>
        <dbReference type="ChEBI" id="CHEBI:30013"/>
        <dbReference type="ChEBI" id="CHEBI:30616"/>
        <dbReference type="ChEBI" id="CHEBI:61977"/>
        <dbReference type="ChEBI" id="CHEBI:456216"/>
        <dbReference type="EC" id="2.7.11.1"/>
    </reaction>
</comment>
<dbReference type="SMART" id="SM00220">
    <property type="entry name" value="S_TKc"/>
    <property type="match status" value="1"/>
</dbReference>
<organism evidence="10 11">
    <name type="scientific">Stenomitos frigidus AS-A4</name>
    <dbReference type="NCBI Taxonomy" id="2933935"/>
    <lineage>
        <taxon>Bacteria</taxon>
        <taxon>Bacillati</taxon>
        <taxon>Cyanobacteriota</taxon>
        <taxon>Cyanophyceae</taxon>
        <taxon>Leptolyngbyales</taxon>
        <taxon>Leptolyngbyaceae</taxon>
        <taxon>Stenomitos</taxon>
    </lineage>
</organism>
<evidence type="ECO:0000256" key="8">
    <source>
        <dbReference type="ARBA" id="ARBA00048679"/>
    </source>
</evidence>
<evidence type="ECO:0000256" key="2">
    <source>
        <dbReference type="ARBA" id="ARBA00022527"/>
    </source>
</evidence>
<keyword evidence="6" id="KW-0067">ATP-binding</keyword>
<proteinExistence type="predicted"/>
<comment type="catalytic activity">
    <reaction evidence="8">
        <text>L-seryl-[protein] + ATP = O-phospho-L-seryl-[protein] + ADP + H(+)</text>
        <dbReference type="Rhea" id="RHEA:17989"/>
        <dbReference type="Rhea" id="RHEA-COMP:9863"/>
        <dbReference type="Rhea" id="RHEA-COMP:11604"/>
        <dbReference type="ChEBI" id="CHEBI:15378"/>
        <dbReference type="ChEBI" id="CHEBI:29999"/>
        <dbReference type="ChEBI" id="CHEBI:30616"/>
        <dbReference type="ChEBI" id="CHEBI:83421"/>
        <dbReference type="ChEBI" id="CHEBI:456216"/>
        <dbReference type="EC" id="2.7.11.1"/>
    </reaction>
</comment>
<dbReference type="Gene3D" id="1.10.510.10">
    <property type="entry name" value="Transferase(Phosphotransferase) domain 1"/>
    <property type="match status" value="1"/>
</dbReference>
<dbReference type="PROSITE" id="PS50011">
    <property type="entry name" value="PROTEIN_KINASE_DOM"/>
    <property type="match status" value="1"/>
</dbReference>
<dbReference type="GO" id="GO:0004674">
    <property type="term" value="F:protein serine/threonine kinase activity"/>
    <property type="evidence" value="ECO:0007669"/>
    <property type="project" value="UniProtKB-KW"/>
</dbReference>
<protein>
    <recommendedName>
        <fullName evidence="1">non-specific serine/threonine protein kinase</fullName>
        <ecNumber evidence="1">2.7.11.1</ecNumber>
    </recommendedName>
</protein>
<dbReference type="InterPro" id="IPR011009">
    <property type="entry name" value="Kinase-like_dom_sf"/>
</dbReference>
<keyword evidence="11" id="KW-1185">Reference proteome</keyword>